<dbReference type="AlphaFoldDB" id="A0A7W8NEM3"/>
<evidence type="ECO:0000313" key="1">
    <source>
        <dbReference type="EMBL" id="MBB5364514.1"/>
    </source>
</evidence>
<gene>
    <name evidence="1" type="ORF">HNQ08_003627</name>
</gene>
<evidence type="ECO:0000313" key="2">
    <source>
        <dbReference type="Proteomes" id="UP000552709"/>
    </source>
</evidence>
<keyword evidence="2" id="KW-1185">Reference proteome</keyword>
<name>A0A7W8NEM3_9DEIO</name>
<accession>A0A7W8NEM3</accession>
<proteinExistence type="predicted"/>
<dbReference type="Proteomes" id="UP000552709">
    <property type="component" value="Unassembled WGS sequence"/>
</dbReference>
<protein>
    <submittedName>
        <fullName evidence="1">Uncharacterized protein</fullName>
    </submittedName>
</protein>
<sequence length="180" mass="19296">MTGGRAAVSGPKAFWKAASMKASTAGAEDVLAVCGHLPRPSRACFNFSTSASALSACSRSILTYTQTVQLLDSLSPCGGSTTTRSDPDNQLILSSQRDQDFIGCSSLCDCAPPWTAWTLPMGQPRDSGELGQDGNERIRERRGGLDVYLWADRGSSSIPTGHQVRVRRPLFQQTLSQELA</sequence>
<comment type="caution">
    <text evidence="1">The sequence shown here is derived from an EMBL/GenBank/DDBJ whole genome shotgun (WGS) entry which is preliminary data.</text>
</comment>
<reference evidence="1 2" key="1">
    <citation type="submission" date="2020-08" db="EMBL/GenBank/DDBJ databases">
        <title>Genomic Encyclopedia of Type Strains, Phase IV (KMG-IV): sequencing the most valuable type-strain genomes for metagenomic binning, comparative biology and taxonomic classification.</title>
        <authorList>
            <person name="Goeker M."/>
        </authorList>
    </citation>
    <scope>NUCLEOTIDE SEQUENCE [LARGE SCALE GENOMIC DNA]</scope>
    <source>
        <strain evidence="1 2">DSM 27939</strain>
    </source>
</reference>
<dbReference type="EMBL" id="JACHFL010000011">
    <property type="protein sequence ID" value="MBB5364514.1"/>
    <property type="molecule type" value="Genomic_DNA"/>
</dbReference>
<organism evidence="1 2">
    <name type="scientific">Deinococcus humi</name>
    <dbReference type="NCBI Taxonomy" id="662880"/>
    <lineage>
        <taxon>Bacteria</taxon>
        <taxon>Thermotogati</taxon>
        <taxon>Deinococcota</taxon>
        <taxon>Deinococci</taxon>
        <taxon>Deinococcales</taxon>
        <taxon>Deinococcaceae</taxon>
        <taxon>Deinococcus</taxon>
    </lineage>
</organism>